<keyword evidence="2" id="KW-0815">Transposition</keyword>
<evidence type="ECO:0000256" key="1">
    <source>
        <dbReference type="ARBA" id="ARBA00002180"/>
    </source>
</evidence>
<keyword evidence="16" id="KW-0808">Transferase</keyword>
<dbReference type="Gene3D" id="3.30.420.10">
    <property type="entry name" value="Ribonuclease H-like superfamily/Ribonuclease H"/>
    <property type="match status" value="1"/>
</dbReference>
<dbReference type="Pfam" id="PF00665">
    <property type="entry name" value="rve"/>
    <property type="match status" value="1"/>
</dbReference>
<feature type="domain" description="Integrase catalytic" evidence="21">
    <location>
        <begin position="298"/>
        <end position="464"/>
    </location>
</feature>
<dbReference type="EMBL" id="AVOT02005582">
    <property type="protein sequence ID" value="MBW0479439.1"/>
    <property type="molecule type" value="Genomic_DNA"/>
</dbReference>
<keyword evidence="13" id="KW-0694">RNA-binding</keyword>
<evidence type="ECO:0000256" key="17">
    <source>
        <dbReference type="ARBA" id="ARBA00023113"/>
    </source>
</evidence>
<keyword evidence="16" id="KW-0239">DNA-directed DNA polymerase</keyword>
<evidence type="ECO:0000256" key="19">
    <source>
        <dbReference type="ARBA" id="ARBA00048173"/>
    </source>
</evidence>
<keyword evidence="10" id="KW-0378">Hydrolase</keyword>
<dbReference type="GO" id="GO:0046872">
    <property type="term" value="F:metal ion binding"/>
    <property type="evidence" value="ECO:0007669"/>
    <property type="project" value="UniProtKB-KW"/>
</dbReference>
<evidence type="ECO:0000256" key="18">
    <source>
        <dbReference type="ARBA" id="ARBA00023172"/>
    </source>
</evidence>
<keyword evidence="14" id="KW-0229">DNA integration</keyword>
<evidence type="ECO:0000256" key="13">
    <source>
        <dbReference type="ARBA" id="ARBA00022884"/>
    </source>
</evidence>
<evidence type="ECO:0000256" key="10">
    <source>
        <dbReference type="ARBA" id="ARBA00022801"/>
    </source>
</evidence>
<evidence type="ECO:0000256" key="3">
    <source>
        <dbReference type="ARBA" id="ARBA00022612"/>
    </source>
</evidence>
<dbReference type="GO" id="GO:0015074">
    <property type="term" value="P:DNA integration"/>
    <property type="evidence" value="ECO:0007669"/>
    <property type="project" value="UniProtKB-KW"/>
</dbReference>
<dbReference type="GO" id="GO:0006508">
    <property type="term" value="P:proteolysis"/>
    <property type="evidence" value="ECO:0007669"/>
    <property type="project" value="UniProtKB-KW"/>
</dbReference>
<evidence type="ECO:0000256" key="15">
    <source>
        <dbReference type="ARBA" id="ARBA00022918"/>
    </source>
</evidence>
<proteinExistence type="predicted"/>
<evidence type="ECO:0000256" key="8">
    <source>
        <dbReference type="ARBA" id="ARBA00022741"/>
    </source>
</evidence>
<dbReference type="PROSITE" id="PS50994">
    <property type="entry name" value="INTEGRASE"/>
    <property type="match status" value="1"/>
</dbReference>
<keyword evidence="7" id="KW-0479">Metal-binding</keyword>
<keyword evidence="23" id="KW-1185">Reference proteome</keyword>
<evidence type="ECO:0000313" key="22">
    <source>
        <dbReference type="EMBL" id="MBW0479439.1"/>
    </source>
</evidence>
<dbReference type="GO" id="GO:0008233">
    <property type="term" value="F:peptidase activity"/>
    <property type="evidence" value="ECO:0007669"/>
    <property type="project" value="UniProtKB-KW"/>
</dbReference>
<evidence type="ECO:0000256" key="11">
    <source>
        <dbReference type="ARBA" id="ARBA00022840"/>
    </source>
</evidence>
<dbReference type="PANTHER" id="PTHR42648">
    <property type="entry name" value="TRANSPOSASE, PUTATIVE-RELATED"/>
    <property type="match status" value="1"/>
</dbReference>
<comment type="catalytic activity">
    <reaction evidence="20">
        <text>DNA(n) + a 2'-deoxyribonucleoside 5'-triphosphate = DNA(n+1) + diphosphate</text>
        <dbReference type="Rhea" id="RHEA:22508"/>
        <dbReference type="Rhea" id="RHEA-COMP:17339"/>
        <dbReference type="Rhea" id="RHEA-COMP:17340"/>
        <dbReference type="ChEBI" id="CHEBI:33019"/>
        <dbReference type="ChEBI" id="CHEBI:61560"/>
        <dbReference type="ChEBI" id="CHEBI:173112"/>
        <dbReference type="EC" id="2.7.7.7"/>
    </reaction>
</comment>
<evidence type="ECO:0000256" key="6">
    <source>
        <dbReference type="ARBA" id="ARBA00022722"/>
    </source>
</evidence>
<evidence type="ECO:0000256" key="7">
    <source>
        <dbReference type="ARBA" id="ARBA00022723"/>
    </source>
</evidence>
<keyword evidence="17" id="KW-0917">Virion maturation</keyword>
<evidence type="ECO:0000313" key="23">
    <source>
        <dbReference type="Proteomes" id="UP000765509"/>
    </source>
</evidence>
<dbReference type="InterPro" id="IPR012337">
    <property type="entry name" value="RNaseH-like_sf"/>
</dbReference>
<gene>
    <name evidence="22" type="ORF">O181_019154</name>
</gene>
<evidence type="ECO:0000256" key="20">
    <source>
        <dbReference type="ARBA" id="ARBA00049244"/>
    </source>
</evidence>
<reference evidence="22" key="1">
    <citation type="submission" date="2021-03" db="EMBL/GenBank/DDBJ databases">
        <title>Draft genome sequence of rust myrtle Austropuccinia psidii MF-1, a brazilian biotype.</title>
        <authorList>
            <person name="Quecine M.C."/>
            <person name="Pachon D.M.R."/>
            <person name="Bonatelli M.L."/>
            <person name="Correr F.H."/>
            <person name="Franceschini L.M."/>
            <person name="Leite T.F."/>
            <person name="Margarido G.R.A."/>
            <person name="Almeida C.A."/>
            <person name="Ferrarezi J.A."/>
            <person name="Labate C.A."/>
        </authorList>
    </citation>
    <scope>NUCLEOTIDE SEQUENCE</scope>
    <source>
        <strain evidence="22">MF-1</strain>
    </source>
</reference>
<dbReference type="GO" id="GO:0003723">
    <property type="term" value="F:RNA binding"/>
    <property type="evidence" value="ECO:0007669"/>
    <property type="project" value="UniProtKB-KW"/>
</dbReference>
<dbReference type="GO" id="GO:0005634">
    <property type="term" value="C:nucleus"/>
    <property type="evidence" value="ECO:0007669"/>
    <property type="project" value="UniProtKB-ARBA"/>
</dbReference>
<dbReference type="GO" id="GO:0003887">
    <property type="term" value="F:DNA-directed DNA polymerase activity"/>
    <property type="evidence" value="ECO:0007669"/>
    <property type="project" value="UniProtKB-KW"/>
</dbReference>
<keyword evidence="5" id="KW-0548">Nucleotidyltransferase</keyword>
<dbReference type="InterPro" id="IPR039537">
    <property type="entry name" value="Retrotran_Ty1/copia-like"/>
</dbReference>
<comment type="catalytic activity">
    <reaction evidence="19">
        <text>DNA(n) + a 2'-deoxyribonucleoside 5'-triphosphate = DNA(n+1) + diphosphate</text>
        <dbReference type="Rhea" id="RHEA:22508"/>
        <dbReference type="Rhea" id="RHEA-COMP:17339"/>
        <dbReference type="Rhea" id="RHEA-COMP:17340"/>
        <dbReference type="ChEBI" id="CHEBI:33019"/>
        <dbReference type="ChEBI" id="CHEBI:61560"/>
        <dbReference type="ChEBI" id="CHEBI:173112"/>
        <dbReference type="EC" id="2.7.7.49"/>
    </reaction>
</comment>
<dbReference type="Pfam" id="PF22936">
    <property type="entry name" value="Pol_BBD"/>
    <property type="match status" value="1"/>
</dbReference>
<name>A0A9Q3GUG1_9BASI</name>
<sequence length="494" mass="55674">MNWQKLNYNSNIQNYINSTRRFVFDLQSYSFDYKNTPTFNAPNQLKNLHPQYQLLLPLVNINTRSLTIAQTAFTTPNVPLTGKKTVTPKNPHLRPPKQSRKRTICGSPAAARAIITLTVSQPNSSNQIVIDCGAMHHMFYSKDVFSSFSNTAKCLIANGDSSSNILAEGLGSVVVMIGPKRLTLTNCLYIPKLNCILVSLMQLFRDKLTIIKRSNTFSLRTDGDVLFEGEIIKNLMKINFSQSTSLLTTVVDDLWHKRLGHRGKAPVRSMGLPSDNSPCKTCNLNEIHQLPFKNKFEHVSLPLDCDHLDLVGPISPPSAGGSRYFLTIANQFTSYKMTHMLKSKSNTFHQFVVVKNLMENHQQQTIKTVVSDCGGEFISKKFEDLLDSCGFTHIFSPPYTPQQNGFAKRANQTILDKAKCLINESRLAKQYLAEEINTSTLLTNLIPTLSRQNLSPYPLWTGKLPRIKKLWVFGCQAITLIPKNLRDWKLAQYG</sequence>
<evidence type="ECO:0000256" key="12">
    <source>
        <dbReference type="ARBA" id="ARBA00022842"/>
    </source>
</evidence>
<evidence type="ECO:0000256" key="5">
    <source>
        <dbReference type="ARBA" id="ARBA00022695"/>
    </source>
</evidence>
<dbReference type="SUPFAM" id="SSF53098">
    <property type="entry name" value="Ribonuclease H-like"/>
    <property type="match status" value="1"/>
</dbReference>
<keyword evidence="12" id="KW-0460">Magnesium</keyword>
<accession>A0A9Q3GUG1</accession>
<keyword evidence="15" id="KW-0695">RNA-directed DNA polymerase</keyword>
<evidence type="ECO:0000256" key="4">
    <source>
        <dbReference type="ARBA" id="ARBA00022670"/>
    </source>
</evidence>
<dbReference type="InterPro" id="IPR036397">
    <property type="entry name" value="RNaseH_sf"/>
</dbReference>
<protein>
    <recommendedName>
        <fullName evidence="21">Integrase catalytic domain-containing protein</fullName>
    </recommendedName>
</protein>
<keyword evidence="18" id="KW-0233">DNA recombination</keyword>
<evidence type="ECO:0000256" key="2">
    <source>
        <dbReference type="ARBA" id="ARBA00022578"/>
    </source>
</evidence>
<keyword evidence="11" id="KW-0067">ATP-binding</keyword>
<dbReference type="GO" id="GO:0005524">
    <property type="term" value="F:ATP binding"/>
    <property type="evidence" value="ECO:0007669"/>
    <property type="project" value="UniProtKB-KW"/>
</dbReference>
<keyword evidence="3" id="KW-1188">Viral release from host cell</keyword>
<dbReference type="GO" id="GO:0003964">
    <property type="term" value="F:RNA-directed DNA polymerase activity"/>
    <property type="evidence" value="ECO:0007669"/>
    <property type="project" value="UniProtKB-KW"/>
</dbReference>
<dbReference type="Proteomes" id="UP000765509">
    <property type="component" value="Unassembled WGS sequence"/>
</dbReference>
<dbReference type="GO" id="GO:0006310">
    <property type="term" value="P:DNA recombination"/>
    <property type="evidence" value="ECO:0007669"/>
    <property type="project" value="UniProtKB-KW"/>
</dbReference>
<keyword evidence="4" id="KW-0645">Protease</keyword>
<dbReference type="GO" id="GO:0032196">
    <property type="term" value="P:transposition"/>
    <property type="evidence" value="ECO:0007669"/>
    <property type="project" value="UniProtKB-KW"/>
</dbReference>
<dbReference type="AlphaFoldDB" id="A0A9Q3GUG1"/>
<dbReference type="PANTHER" id="PTHR42648:SF11">
    <property type="entry name" value="TRANSPOSON TY4-P GAG-POL POLYPROTEIN"/>
    <property type="match status" value="1"/>
</dbReference>
<keyword evidence="8" id="KW-0547">Nucleotide-binding</keyword>
<comment type="caution">
    <text evidence="22">The sequence shown here is derived from an EMBL/GenBank/DDBJ whole genome shotgun (WGS) entry which is preliminary data.</text>
</comment>
<keyword evidence="9" id="KW-0255">Endonuclease</keyword>
<dbReference type="GO" id="GO:0004519">
    <property type="term" value="F:endonuclease activity"/>
    <property type="evidence" value="ECO:0007669"/>
    <property type="project" value="UniProtKB-KW"/>
</dbReference>
<organism evidence="22 23">
    <name type="scientific">Austropuccinia psidii MF-1</name>
    <dbReference type="NCBI Taxonomy" id="1389203"/>
    <lineage>
        <taxon>Eukaryota</taxon>
        <taxon>Fungi</taxon>
        <taxon>Dikarya</taxon>
        <taxon>Basidiomycota</taxon>
        <taxon>Pucciniomycotina</taxon>
        <taxon>Pucciniomycetes</taxon>
        <taxon>Pucciniales</taxon>
        <taxon>Sphaerophragmiaceae</taxon>
        <taxon>Austropuccinia</taxon>
    </lineage>
</organism>
<comment type="function">
    <text evidence="1">The aspartyl protease (PR) mediates the proteolytic cleavages of the Gag and Gag-Pol polyproteins after assembly of the VLP.</text>
</comment>
<dbReference type="InterPro" id="IPR001584">
    <property type="entry name" value="Integrase_cat-core"/>
</dbReference>
<dbReference type="InterPro" id="IPR054722">
    <property type="entry name" value="PolX-like_BBD"/>
</dbReference>
<keyword evidence="6" id="KW-0540">Nuclease</keyword>
<evidence type="ECO:0000256" key="14">
    <source>
        <dbReference type="ARBA" id="ARBA00022908"/>
    </source>
</evidence>
<evidence type="ECO:0000256" key="16">
    <source>
        <dbReference type="ARBA" id="ARBA00022932"/>
    </source>
</evidence>
<evidence type="ECO:0000259" key="21">
    <source>
        <dbReference type="PROSITE" id="PS50994"/>
    </source>
</evidence>
<evidence type="ECO:0000256" key="9">
    <source>
        <dbReference type="ARBA" id="ARBA00022759"/>
    </source>
</evidence>